<dbReference type="AlphaFoldDB" id="A0A0A9CKN7"/>
<organism evidence="1">
    <name type="scientific">Arundo donax</name>
    <name type="common">Giant reed</name>
    <name type="synonym">Donax arundinaceus</name>
    <dbReference type="NCBI Taxonomy" id="35708"/>
    <lineage>
        <taxon>Eukaryota</taxon>
        <taxon>Viridiplantae</taxon>
        <taxon>Streptophyta</taxon>
        <taxon>Embryophyta</taxon>
        <taxon>Tracheophyta</taxon>
        <taxon>Spermatophyta</taxon>
        <taxon>Magnoliopsida</taxon>
        <taxon>Liliopsida</taxon>
        <taxon>Poales</taxon>
        <taxon>Poaceae</taxon>
        <taxon>PACMAD clade</taxon>
        <taxon>Arundinoideae</taxon>
        <taxon>Arundineae</taxon>
        <taxon>Arundo</taxon>
    </lineage>
</organism>
<proteinExistence type="predicted"/>
<dbReference type="EMBL" id="GBRH01221794">
    <property type="protein sequence ID" value="JAD76101.1"/>
    <property type="molecule type" value="Transcribed_RNA"/>
</dbReference>
<accession>A0A0A9CKN7</accession>
<name>A0A0A9CKN7_ARUDO</name>
<evidence type="ECO:0000313" key="1">
    <source>
        <dbReference type="EMBL" id="JAD76101.1"/>
    </source>
</evidence>
<reference evidence="1" key="2">
    <citation type="journal article" date="2015" name="Data Brief">
        <title>Shoot transcriptome of the giant reed, Arundo donax.</title>
        <authorList>
            <person name="Barrero R.A."/>
            <person name="Guerrero F.D."/>
            <person name="Moolhuijzen P."/>
            <person name="Goolsby J.A."/>
            <person name="Tidwell J."/>
            <person name="Bellgard S.E."/>
            <person name="Bellgard M.I."/>
        </authorList>
    </citation>
    <scope>NUCLEOTIDE SEQUENCE</scope>
    <source>
        <tissue evidence="1">Shoot tissue taken approximately 20 cm above the soil surface</tissue>
    </source>
</reference>
<protein>
    <submittedName>
        <fullName evidence="1">Uncharacterized protein</fullName>
    </submittedName>
</protein>
<reference evidence="1" key="1">
    <citation type="submission" date="2014-09" db="EMBL/GenBank/DDBJ databases">
        <authorList>
            <person name="Magalhaes I.L.F."/>
            <person name="Oliveira U."/>
            <person name="Santos F.R."/>
            <person name="Vidigal T.H.D.A."/>
            <person name="Brescovit A.D."/>
            <person name="Santos A.J."/>
        </authorList>
    </citation>
    <scope>NUCLEOTIDE SEQUENCE</scope>
    <source>
        <tissue evidence="1">Shoot tissue taken approximately 20 cm above the soil surface</tissue>
    </source>
</reference>
<sequence>MRLSVLPRPTVEWSLCPSALKRLECCWQEFWFCFTSCLDFET</sequence>